<evidence type="ECO:0000313" key="4">
    <source>
        <dbReference type="Proteomes" id="UP000182412"/>
    </source>
</evidence>
<organism evidence="3 4">
    <name type="scientific">Selenomonas ruminantium</name>
    <dbReference type="NCBI Taxonomy" id="971"/>
    <lineage>
        <taxon>Bacteria</taxon>
        <taxon>Bacillati</taxon>
        <taxon>Bacillota</taxon>
        <taxon>Negativicutes</taxon>
        <taxon>Selenomonadales</taxon>
        <taxon>Selenomonadaceae</taxon>
        <taxon>Selenomonas</taxon>
    </lineage>
</organism>
<name>A0A1H0SZ96_SELRU</name>
<comment type="similarity">
    <text evidence="1">Belongs to the aspartate/glutamate racemases family.</text>
</comment>
<dbReference type="InterPro" id="IPR001920">
    <property type="entry name" value="Asp/Glu_race"/>
</dbReference>
<dbReference type="InterPro" id="IPR004380">
    <property type="entry name" value="Asp_race"/>
</dbReference>
<dbReference type="Gene3D" id="3.40.50.1860">
    <property type="match status" value="2"/>
</dbReference>
<evidence type="ECO:0000313" key="3">
    <source>
        <dbReference type="EMBL" id="SDP47182.1"/>
    </source>
</evidence>
<dbReference type="OrthoDB" id="9803739at2"/>
<dbReference type="RefSeq" id="WP_074572675.1">
    <property type="nucleotide sequence ID" value="NZ_FNJQ01000020.1"/>
</dbReference>
<dbReference type="AlphaFoldDB" id="A0A1H0SZ96"/>
<evidence type="ECO:0000256" key="2">
    <source>
        <dbReference type="ARBA" id="ARBA00023235"/>
    </source>
</evidence>
<gene>
    <name evidence="3" type="ORF">SAMN05216366_12049</name>
</gene>
<dbReference type="InterPro" id="IPR018187">
    <property type="entry name" value="Asp/Glu_racemase_AS_1"/>
</dbReference>
<dbReference type="Proteomes" id="UP000182412">
    <property type="component" value="Unassembled WGS sequence"/>
</dbReference>
<evidence type="ECO:0000256" key="1">
    <source>
        <dbReference type="ARBA" id="ARBA00007847"/>
    </source>
</evidence>
<dbReference type="SUPFAM" id="SSF53681">
    <property type="entry name" value="Aspartate/glutamate racemase"/>
    <property type="match status" value="2"/>
</dbReference>
<dbReference type="PANTHER" id="PTHR21198:SF7">
    <property type="entry name" value="ASPARTATE-GLUTAMATE RACEMASE FAMILY"/>
    <property type="match status" value="1"/>
</dbReference>
<dbReference type="InterPro" id="IPR015942">
    <property type="entry name" value="Asp/Glu/hydantoin_racemase"/>
</dbReference>
<dbReference type="PROSITE" id="PS00923">
    <property type="entry name" value="ASP_GLU_RACEMASE_1"/>
    <property type="match status" value="1"/>
</dbReference>
<dbReference type="Pfam" id="PF01177">
    <property type="entry name" value="Asp_Glu_race"/>
    <property type="match status" value="1"/>
</dbReference>
<protein>
    <submittedName>
        <fullName evidence="3">Aspartate racemase</fullName>
    </submittedName>
</protein>
<dbReference type="GO" id="GO:0047661">
    <property type="term" value="F:amino-acid racemase activity"/>
    <property type="evidence" value="ECO:0007669"/>
    <property type="project" value="InterPro"/>
</dbReference>
<keyword evidence="2" id="KW-0413">Isomerase</keyword>
<dbReference type="EMBL" id="FNJQ01000020">
    <property type="protein sequence ID" value="SDP47182.1"/>
    <property type="molecule type" value="Genomic_DNA"/>
</dbReference>
<dbReference type="NCBIfam" id="TIGR00035">
    <property type="entry name" value="asp_race"/>
    <property type="match status" value="1"/>
</dbReference>
<accession>A0A1H0SZ96</accession>
<reference evidence="3 4" key="1">
    <citation type="submission" date="2016-10" db="EMBL/GenBank/DDBJ databases">
        <authorList>
            <person name="de Groot N.N."/>
        </authorList>
    </citation>
    <scope>NUCLEOTIDE SEQUENCE [LARGE SCALE GENOMIC DNA]</scope>
    <source>
        <strain evidence="3 4">S137</strain>
    </source>
</reference>
<sequence length="236" mass="25291">MKTIGIMGGMGPMATVDLMRKIIMATPARCDQEHIPMLVDNNCTIPDRTRAIKGLGASPAPEMVKTAKRLMMAGADFIIIACNTAHYFLPEILPQITIPVLSIIDVTIASAWEKGYRSVGLLATSGTISTGLYQDGLEAKGIQCIAPSAEKQHLIDDLIYDGVKSTNKAYDTTAVRELLKEMQAQGAEAFILGCTEVPVAVDMYGLEGTFIDSTDELAKAAVKFAKMEATDGTMIA</sequence>
<proteinExistence type="inferred from homology"/>
<dbReference type="PANTHER" id="PTHR21198">
    <property type="entry name" value="GLUTAMATE RACEMASE"/>
    <property type="match status" value="1"/>
</dbReference>